<sequence>MIVLIITISSIIIQSCCTEDFKIIGKGNIGAYYDYFNERNRTDTVDRAILIHWHLEYRVASLNDFGLIRSCYATRCAETFENELIESTLEISCDKDFEYNGNTIDHDSNFIGIDELELFFIKTYGSVEIVFTEDFLNKTNFDASDYVFTVKIHTTDEKEFIHSLKLHMDL</sequence>
<accession>A0A399T3E4</accession>
<protein>
    <submittedName>
        <fullName evidence="1">Uncharacterized protein</fullName>
    </submittedName>
</protein>
<keyword evidence="2" id="KW-1185">Reference proteome</keyword>
<proteinExistence type="predicted"/>
<dbReference type="Proteomes" id="UP000265926">
    <property type="component" value="Unassembled WGS sequence"/>
</dbReference>
<evidence type="ECO:0000313" key="1">
    <source>
        <dbReference type="EMBL" id="RIJ48413.1"/>
    </source>
</evidence>
<gene>
    <name evidence="1" type="ORF">D1614_11880</name>
</gene>
<comment type="caution">
    <text evidence="1">The sequence shown here is derived from an EMBL/GenBank/DDBJ whole genome shotgun (WGS) entry which is preliminary data.</text>
</comment>
<evidence type="ECO:0000313" key="2">
    <source>
        <dbReference type="Proteomes" id="UP000265926"/>
    </source>
</evidence>
<organism evidence="1 2">
    <name type="scientific">Maribellus luteus</name>
    <dbReference type="NCBI Taxonomy" id="2305463"/>
    <lineage>
        <taxon>Bacteria</taxon>
        <taxon>Pseudomonadati</taxon>
        <taxon>Bacteroidota</taxon>
        <taxon>Bacteroidia</taxon>
        <taxon>Marinilabiliales</taxon>
        <taxon>Prolixibacteraceae</taxon>
        <taxon>Maribellus</taxon>
    </lineage>
</organism>
<reference evidence="1" key="1">
    <citation type="submission" date="2018-08" db="EMBL/GenBank/DDBJ databases">
        <title>Pallidiluteibacterium maritimus gen. nov., sp. nov., isolated from coastal sediment.</title>
        <authorList>
            <person name="Zhou L.Y."/>
        </authorList>
    </citation>
    <scope>NUCLEOTIDE SEQUENCE [LARGE SCALE GENOMIC DNA]</scope>
    <source>
        <strain evidence="1">XSD2</strain>
    </source>
</reference>
<dbReference type="AlphaFoldDB" id="A0A399T3E4"/>
<dbReference type="EMBL" id="QWGR01000005">
    <property type="protein sequence ID" value="RIJ48413.1"/>
    <property type="molecule type" value="Genomic_DNA"/>
</dbReference>
<name>A0A399T3E4_9BACT</name>